<gene>
    <name evidence="4" type="ORF">ENU78_01495</name>
</gene>
<dbReference type="InterPro" id="IPR003869">
    <property type="entry name" value="Polysac_CapD-like"/>
</dbReference>
<dbReference type="InterPro" id="IPR051203">
    <property type="entry name" value="Polysaccharide_Synthase-Rel"/>
</dbReference>
<dbReference type="Gene3D" id="3.40.50.720">
    <property type="entry name" value="NAD(P)-binding Rossmann-like Domain"/>
    <property type="match status" value="2"/>
</dbReference>
<comment type="caution">
    <text evidence="4">The sequence shown here is derived from an EMBL/GenBank/DDBJ whole genome shotgun (WGS) entry which is preliminary data.</text>
</comment>
<feature type="transmembrane region" description="Helical" evidence="2">
    <location>
        <begin position="20"/>
        <end position="40"/>
    </location>
</feature>
<dbReference type="EMBL" id="DTDV01000006">
    <property type="protein sequence ID" value="HGK23118.1"/>
    <property type="molecule type" value="Genomic_DNA"/>
</dbReference>
<evidence type="ECO:0000259" key="3">
    <source>
        <dbReference type="Pfam" id="PF02719"/>
    </source>
</evidence>
<accession>A0A7V4DXN7</accession>
<feature type="domain" description="Polysaccharide biosynthesis protein CapD-like" evidence="3">
    <location>
        <begin position="294"/>
        <end position="575"/>
    </location>
</feature>
<name>A0A7V4DXN7_DICTH</name>
<reference evidence="4" key="1">
    <citation type="journal article" date="2020" name="mSystems">
        <title>Genome- and Community-Level Interaction Insights into Carbon Utilization and Element Cycling Functions of Hydrothermarchaeota in Hydrothermal Sediment.</title>
        <authorList>
            <person name="Zhou Z."/>
            <person name="Liu Y."/>
            <person name="Xu W."/>
            <person name="Pan J."/>
            <person name="Luo Z.H."/>
            <person name="Li M."/>
        </authorList>
    </citation>
    <scope>NUCLEOTIDE SEQUENCE [LARGE SCALE GENOMIC DNA]</scope>
    <source>
        <strain evidence="4">SpSt-70</strain>
    </source>
</reference>
<sequence>MKLNVDKFSRVPFSTLIRVIIDYSLFVFAIFFSFLIRFEFALPPNYWNILLQAIFRELAIFFFLYTFLFKLHRTLWEYFSLEALKELTLAVTLEKVIFFLSHLLLPISGLPRSIVVISYFTSLLFLFSVRAFSRWYHESSKIKSKKIYISPKRVVIVGAGDAGEKILREIKTNREINYDVVGFLDDDPKKIGKTIHGVKILGPISSLPTVVVEKRVQEILVAIPSASPSLLRNIVSMASKLRVPVKTLPGIWELIDGKVTISKIRNVKIEDLLERDVINLDSERIGEYLRGKKVLVTGAGGSIGSEICRQVASYKPRKLILLGRGENSIFNIELELKSIYPKLDIKSYIADIRDRDRVFYIFSVEKPDIVFHAAAHKHVPLMEENPDEAVFNNVFGTINLMDASKEYGVSKFIFISTDKAVYPSNIMGATKRVGEILIKYYNSHSKTEYIAVRFGNVLGSRGSVLEVFRKQLEKGGPITVTHEDMERYFMTIPEAVGLVLQAGAIGRSGDLFVLDMGKPIKIIDLARNFIELSGYSLDDIEIKITGLRPGEKLKEDLWEKEEVVERTEHPKILRILADNNIDYYSIGEKIKELELIARTRDKEKIWKALKEIVELSRKSYKSKEEVV</sequence>
<dbReference type="Pfam" id="PF02719">
    <property type="entry name" value="Polysacc_synt_2"/>
    <property type="match status" value="1"/>
</dbReference>
<keyword evidence="2" id="KW-0472">Membrane</keyword>
<dbReference type="PANTHER" id="PTHR43318">
    <property type="entry name" value="UDP-N-ACETYLGLUCOSAMINE 4,6-DEHYDRATASE"/>
    <property type="match status" value="1"/>
</dbReference>
<feature type="transmembrane region" description="Helical" evidence="2">
    <location>
        <begin position="46"/>
        <end position="67"/>
    </location>
</feature>
<keyword evidence="2" id="KW-1133">Transmembrane helix</keyword>
<organism evidence="4">
    <name type="scientific">Dictyoglomus thermophilum</name>
    <dbReference type="NCBI Taxonomy" id="14"/>
    <lineage>
        <taxon>Bacteria</taxon>
        <taxon>Pseudomonadati</taxon>
        <taxon>Dictyoglomota</taxon>
        <taxon>Dictyoglomia</taxon>
        <taxon>Dictyoglomales</taxon>
        <taxon>Dictyoglomaceae</taxon>
        <taxon>Dictyoglomus</taxon>
    </lineage>
</organism>
<protein>
    <submittedName>
        <fullName evidence="4">Polysaccharide biosynthesis protein</fullName>
    </submittedName>
</protein>
<evidence type="ECO:0000256" key="2">
    <source>
        <dbReference type="SAM" id="Phobius"/>
    </source>
</evidence>
<comment type="similarity">
    <text evidence="1">Belongs to the polysaccharide synthase family.</text>
</comment>
<dbReference type="AlphaFoldDB" id="A0A7V4DXN7"/>
<evidence type="ECO:0000256" key="1">
    <source>
        <dbReference type="ARBA" id="ARBA00007430"/>
    </source>
</evidence>
<dbReference type="InterPro" id="IPR036291">
    <property type="entry name" value="NAD(P)-bd_dom_sf"/>
</dbReference>
<proteinExistence type="inferred from homology"/>
<keyword evidence="2" id="KW-0812">Transmembrane</keyword>
<dbReference type="SUPFAM" id="SSF51735">
    <property type="entry name" value="NAD(P)-binding Rossmann-fold domains"/>
    <property type="match status" value="2"/>
</dbReference>
<dbReference type="CDD" id="cd05237">
    <property type="entry name" value="UDP_invert_4-6DH_SDR_e"/>
    <property type="match status" value="1"/>
</dbReference>
<evidence type="ECO:0000313" key="4">
    <source>
        <dbReference type="EMBL" id="HGK23118.1"/>
    </source>
</evidence>
<dbReference type="PANTHER" id="PTHR43318:SF1">
    <property type="entry name" value="POLYSACCHARIDE BIOSYNTHESIS PROTEIN EPSC-RELATED"/>
    <property type="match status" value="1"/>
</dbReference>
<dbReference type="Pfam" id="PF13727">
    <property type="entry name" value="CoA_binding_3"/>
    <property type="match status" value="1"/>
</dbReference>